<feature type="non-terminal residue" evidence="1">
    <location>
        <position position="134"/>
    </location>
</feature>
<reference evidence="1" key="1">
    <citation type="submission" date="2014-12" db="EMBL/GenBank/DDBJ databases">
        <title>Insight into the proteome of Arion vulgaris.</title>
        <authorList>
            <person name="Aradska J."/>
            <person name="Bulat T."/>
            <person name="Smidak R."/>
            <person name="Sarate P."/>
            <person name="Gangsoo J."/>
            <person name="Sialana F."/>
            <person name="Bilban M."/>
            <person name="Lubec G."/>
        </authorList>
    </citation>
    <scope>NUCLEOTIDE SEQUENCE</scope>
    <source>
        <tissue evidence="1">Skin</tissue>
    </source>
</reference>
<organism evidence="1">
    <name type="scientific">Arion vulgaris</name>
    <dbReference type="NCBI Taxonomy" id="1028688"/>
    <lineage>
        <taxon>Eukaryota</taxon>
        <taxon>Metazoa</taxon>
        <taxon>Spiralia</taxon>
        <taxon>Lophotrochozoa</taxon>
        <taxon>Mollusca</taxon>
        <taxon>Gastropoda</taxon>
        <taxon>Heterobranchia</taxon>
        <taxon>Euthyneura</taxon>
        <taxon>Panpulmonata</taxon>
        <taxon>Eupulmonata</taxon>
        <taxon>Stylommatophora</taxon>
        <taxon>Helicina</taxon>
        <taxon>Arionoidea</taxon>
        <taxon>Arionidae</taxon>
        <taxon>Arion</taxon>
    </lineage>
</organism>
<gene>
    <name evidence="1" type="primary">ORF214486</name>
</gene>
<proteinExistence type="predicted"/>
<evidence type="ECO:0000313" key="1">
    <source>
        <dbReference type="EMBL" id="CEK97053.1"/>
    </source>
</evidence>
<name>A0A0B7BVM8_9EUPU</name>
<feature type="non-terminal residue" evidence="1">
    <location>
        <position position="1"/>
    </location>
</feature>
<accession>A0A0B7BVM8</accession>
<dbReference type="AlphaFoldDB" id="A0A0B7BVM8"/>
<dbReference type="EMBL" id="HACG01050188">
    <property type="protein sequence ID" value="CEK97053.1"/>
    <property type="molecule type" value="Transcribed_RNA"/>
</dbReference>
<sequence length="134" mass="14559">SSHPIKIVAYPVSTSIPVSSNNLPVSVADSHEPHVMHYSSSEWRDANRTETLTKTNDKLVFASRESHNSQQDSSCNAASKECSLEGINYSPNLMSNHVQCRQLLRQTASESGLMHGEIVAADGCEDDKVSISAT</sequence>
<protein>
    <submittedName>
        <fullName evidence="1">Uncharacterized protein</fullName>
    </submittedName>
</protein>